<sequence>MASDNRCAVSVVCRDTNVCNGSKQTIKNRGGRQLRITVAGQGCTNYHASC</sequence>
<dbReference type="Proteomes" id="UP000011713">
    <property type="component" value="Unassembled WGS sequence"/>
</dbReference>
<name>M4C598_HYAAE</name>
<protein>
    <submittedName>
        <fullName evidence="1">Uncharacterized protein</fullName>
    </submittedName>
</protein>
<proteinExistence type="predicted"/>
<dbReference type="HOGENOM" id="CLU_3128312_0_0_1"/>
<dbReference type="VEuPathDB" id="FungiDB:HpaG814273"/>
<dbReference type="InParanoid" id="M4C598"/>
<dbReference type="EMBL" id="ABWE02003717">
    <property type="status" value="NOT_ANNOTATED_CDS"/>
    <property type="molecule type" value="Genomic_DNA"/>
</dbReference>
<dbReference type="EnsemblProtists" id="HpaT814273">
    <property type="protein sequence ID" value="HpaP814273"/>
    <property type="gene ID" value="HpaG814273"/>
</dbReference>
<keyword evidence="2" id="KW-1185">Reference proteome</keyword>
<accession>M4C598</accession>
<evidence type="ECO:0000313" key="1">
    <source>
        <dbReference type="EnsemblProtists" id="HpaP814273"/>
    </source>
</evidence>
<evidence type="ECO:0000313" key="2">
    <source>
        <dbReference type="Proteomes" id="UP000011713"/>
    </source>
</evidence>
<reference evidence="2" key="1">
    <citation type="journal article" date="2010" name="Science">
        <title>Signatures of adaptation to obligate biotrophy in the Hyaloperonospora arabidopsidis genome.</title>
        <authorList>
            <person name="Baxter L."/>
            <person name="Tripathy S."/>
            <person name="Ishaque N."/>
            <person name="Boot N."/>
            <person name="Cabral A."/>
            <person name="Kemen E."/>
            <person name="Thines M."/>
            <person name="Ah-Fong A."/>
            <person name="Anderson R."/>
            <person name="Badejoko W."/>
            <person name="Bittner-Eddy P."/>
            <person name="Boore J.L."/>
            <person name="Chibucos M.C."/>
            <person name="Coates M."/>
            <person name="Dehal P."/>
            <person name="Delehaunty K."/>
            <person name="Dong S."/>
            <person name="Downton P."/>
            <person name="Dumas B."/>
            <person name="Fabro G."/>
            <person name="Fronick C."/>
            <person name="Fuerstenberg S.I."/>
            <person name="Fulton L."/>
            <person name="Gaulin E."/>
            <person name="Govers F."/>
            <person name="Hughes L."/>
            <person name="Humphray S."/>
            <person name="Jiang R.H."/>
            <person name="Judelson H."/>
            <person name="Kamoun S."/>
            <person name="Kyung K."/>
            <person name="Meijer H."/>
            <person name="Minx P."/>
            <person name="Morris P."/>
            <person name="Nelson J."/>
            <person name="Phuntumart V."/>
            <person name="Qutob D."/>
            <person name="Rehmany A."/>
            <person name="Rougon-Cardoso A."/>
            <person name="Ryden P."/>
            <person name="Torto-Alalibo T."/>
            <person name="Studholme D."/>
            <person name="Wang Y."/>
            <person name="Win J."/>
            <person name="Wood J."/>
            <person name="Clifton S.W."/>
            <person name="Rogers J."/>
            <person name="Van den Ackerveken G."/>
            <person name="Jones J.D."/>
            <person name="McDowell J.M."/>
            <person name="Beynon J."/>
            <person name="Tyler B.M."/>
        </authorList>
    </citation>
    <scope>NUCLEOTIDE SEQUENCE [LARGE SCALE GENOMIC DNA]</scope>
    <source>
        <strain evidence="2">Emoy2</strain>
    </source>
</reference>
<reference evidence="1" key="2">
    <citation type="submission" date="2015-06" db="UniProtKB">
        <authorList>
            <consortium name="EnsemblProtists"/>
        </authorList>
    </citation>
    <scope>IDENTIFICATION</scope>
    <source>
        <strain evidence="1">Emoy2</strain>
    </source>
</reference>
<organism evidence="1 2">
    <name type="scientific">Hyaloperonospora arabidopsidis (strain Emoy2)</name>
    <name type="common">Downy mildew agent</name>
    <name type="synonym">Peronospora arabidopsidis</name>
    <dbReference type="NCBI Taxonomy" id="559515"/>
    <lineage>
        <taxon>Eukaryota</taxon>
        <taxon>Sar</taxon>
        <taxon>Stramenopiles</taxon>
        <taxon>Oomycota</taxon>
        <taxon>Peronosporomycetes</taxon>
        <taxon>Peronosporales</taxon>
        <taxon>Peronosporaceae</taxon>
        <taxon>Hyaloperonospora</taxon>
    </lineage>
</organism>
<dbReference type="AlphaFoldDB" id="M4C598"/>